<feature type="transmembrane region" description="Helical" evidence="2">
    <location>
        <begin position="204"/>
        <end position="224"/>
    </location>
</feature>
<dbReference type="Pfam" id="PF11374">
    <property type="entry name" value="DUF3176"/>
    <property type="match status" value="1"/>
</dbReference>
<evidence type="ECO:0000313" key="3">
    <source>
        <dbReference type="EMBL" id="CEO55258.1"/>
    </source>
</evidence>
<keyword evidence="2" id="KW-0812">Transmembrane</keyword>
<protein>
    <submittedName>
        <fullName evidence="3">Uncharacterized protein</fullName>
    </submittedName>
</protein>
<feature type="compositionally biased region" description="Polar residues" evidence="1">
    <location>
        <begin position="28"/>
        <end position="42"/>
    </location>
</feature>
<organism evidence="3">
    <name type="scientific">Bionectria ochroleuca</name>
    <name type="common">Gliocladium roseum</name>
    <dbReference type="NCBI Taxonomy" id="29856"/>
    <lineage>
        <taxon>Eukaryota</taxon>
        <taxon>Fungi</taxon>
        <taxon>Dikarya</taxon>
        <taxon>Ascomycota</taxon>
        <taxon>Pezizomycotina</taxon>
        <taxon>Sordariomycetes</taxon>
        <taxon>Hypocreomycetidae</taxon>
        <taxon>Hypocreales</taxon>
        <taxon>Bionectriaceae</taxon>
        <taxon>Clonostachys</taxon>
    </lineage>
</organism>
<gene>
    <name evidence="3" type="ORF">BN869_000011316_1</name>
</gene>
<keyword evidence="2" id="KW-1133">Transmembrane helix</keyword>
<feature type="region of interest" description="Disordered" evidence="1">
    <location>
        <begin position="1"/>
        <end position="89"/>
    </location>
</feature>
<feature type="transmembrane region" description="Helical" evidence="2">
    <location>
        <begin position="592"/>
        <end position="612"/>
    </location>
</feature>
<dbReference type="PANTHER" id="PTHR35394:SF5">
    <property type="entry name" value="DUF3176 DOMAIN-CONTAINING PROTEIN"/>
    <property type="match status" value="1"/>
</dbReference>
<feature type="transmembrane region" description="Helical" evidence="2">
    <location>
        <begin position="137"/>
        <end position="159"/>
    </location>
</feature>
<proteinExistence type="predicted"/>
<dbReference type="PANTHER" id="PTHR35394">
    <property type="entry name" value="DUF3176 DOMAIN-CONTAINING PROTEIN"/>
    <property type="match status" value="1"/>
</dbReference>
<sequence length="681" mass="75967">MVSNSFTDHRAPEFVTPADDSTLRSENPRSSTPPLSPSQAALGQSAPLMADHRPISESKNVASGLVQDVSSSTRSLEDDASPSGEKPRRDGPTFLQVLKAWYPELLWVAFDVALLIALVITLAEFNDKPMPKWKLGLTLNTVVAILSTVSRAMTIIPLVEAMSQLKWNWFASKQRQLRDVYLFDQASRGPWGAMVLIFKTRGRLITFAWVAAVILVSGLATSFLTQSAVTYDQDRFVQVDNAEQASVLVAPTWPVFSKSSNVTYEHDPSFGFGITRSAIRAAFLSEGETWEPPQPRCPEVKCEWPPTSSLAVCASIRNVTEHLTFDTRDNKVNDSYTESITNAALPDGRALLSKVLEPGVKAIGGNMTASEYKFPIEEFNDHPVAGRWDTLAEWDNQDILTTALSHFYVIYSNNNKNEDPKYRFRAAELVYHLCVKTYDVGFENSEPTTKTASTAVKVDELLHPGPKFDQEESSLTMLSEEGNGPFNVSVGWTFEIMRNYFKHAFTGSWVWNINETEIMPTAPELIFRNMFFRFNESTTDDEFDLRAIGNLQSLTDTIGDAMTAYMREVDPNRAKSGVAYRQQTMVKVRWEWLSLLIIQIGLTLLFVVAVMIQTARLGMDVVKSSNTAELFAFQGMHENGVGSNLAQETDGLKYRGIKTELSPTLSGQLVQGEHGWKLKIS</sequence>
<evidence type="ECO:0000256" key="2">
    <source>
        <dbReference type="SAM" id="Phobius"/>
    </source>
</evidence>
<dbReference type="EMBL" id="CDPU01000050">
    <property type="protein sequence ID" value="CEO55258.1"/>
    <property type="molecule type" value="Genomic_DNA"/>
</dbReference>
<evidence type="ECO:0000256" key="1">
    <source>
        <dbReference type="SAM" id="MobiDB-lite"/>
    </source>
</evidence>
<name>A0A0B7KCH2_BIOOC</name>
<accession>A0A0B7KCH2</accession>
<keyword evidence="2" id="KW-0472">Membrane</keyword>
<reference evidence="3" key="1">
    <citation type="submission" date="2015-01" db="EMBL/GenBank/DDBJ databases">
        <authorList>
            <person name="Durling Mikael"/>
        </authorList>
    </citation>
    <scope>NUCLEOTIDE SEQUENCE</scope>
</reference>
<dbReference type="AlphaFoldDB" id="A0A0B7KCH2"/>
<dbReference type="InterPro" id="IPR021514">
    <property type="entry name" value="DUF3176"/>
</dbReference>
<feature type="transmembrane region" description="Helical" evidence="2">
    <location>
        <begin position="105"/>
        <end position="125"/>
    </location>
</feature>